<dbReference type="RefSeq" id="WP_061990319.1">
    <property type="nucleotide sequence ID" value="NZ_FOPQ01000016.1"/>
</dbReference>
<evidence type="ECO:0000313" key="2">
    <source>
        <dbReference type="EMBL" id="OKA03135.1"/>
    </source>
</evidence>
<dbReference type="EMBL" id="LQCI01000025">
    <property type="protein sequence ID" value="KZB83074.1"/>
    <property type="molecule type" value="Genomic_DNA"/>
</dbReference>
<evidence type="ECO:0008006" key="5">
    <source>
        <dbReference type="Google" id="ProtNLM"/>
    </source>
</evidence>
<dbReference type="EMBL" id="LOBU02000043">
    <property type="protein sequence ID" value="OKA03135.1"/>
    <property type="molecule type" value="Genomic_DNA"/>
</dbReference>
<protein>
    <recommendedName>
        <fullName evidence="5">WXG100 family type VII secretion target</fullName>
    </recommendedName>
</protein>
<dbReference type="AlphaFoldDB" id="A0A154MEW0"/>
<dbReference type="OrthoDB" id="4562539at2"/>
<accession>A0A154MEW0</accession>
<gene>
    <name evidence="2" type="ORF">ATP06_0237775</name>
    <name evidence="1" type="ORF">AVL48_36815</name>
</gene>
<dbReference type="Proteomes" id="UP000186883">
    <property type="component" value="Unassembled WGS sequence"/>
</dbReference>
<reference evidence="1 3" key="1">
    <citation type="submission" date="2015-12" db="EMBL/GenBank/DDBJ databases">
        <title>Amycolatopsis regifaucium genome sequencing and assembly.</title>
        <authorList>
            <person name="Mayilraj S."/>
        </authorList>
    </citation>
    <scope>NUCLEOTIDE SEQUENCE [LARGE SCALE GENOMIC DNA]</scope>
    <source>
        <strain evidence="1 3">GY080</strain>
    </source>
</reference>
<sequence length="108" mass="11485">MAETFRLDPEEASAAAARLGALGERLKDSLRALESTLDDRHGCWGQDDIGEAFAKNYVGPAEKTREGAHMAGDGTVQLKDGINKNVSVLRNLDQKSAARIDASSGQNG</sequence>
<dbReference type="SUPFAM" id="SSF140453">
    <property type="entry name" value="EsxAB dimer-like"/>
    <property type="match status" value="1"/>
</dbReference>
<comment type="caution">
    <text evidence="1">The sequence shown here is derived from an EMBL/GenBank/DDBJ whole genome shotgun (WGS) entry which is preliminary data.</text>
</comment>
<evidence type="ECO:0000313" key="1">
    <source>
        <dbReference type="EMBL" id="KZB83074.1"/>
    </source>
</evidence>
<dbReference type="Proteomes" id="UP000076321">
    <property type="component" value="Unassembled WGS sequence"/>
</dbReference>
<evidence type="ECO:0000313" key="3">
    <source>
        <dbReference type="Proteomes" id="UP000076321"/>
    </source>
</evidence>
<evidence type="ECO:0000313" key="4">
    <source>
        <dbReference type="Proteomes" id="UP000186883"/>
    </source>
</evidence>
<name>A0A154MEW0_9PSEU</name>
<reference evidence="2 4" key="2">
    <citation type="submission" date="2016-11" db="EMBL/GenBank/DDBJ databases">
        <title>Genome sequencing of Amycolatopsis regifaucium.</title>
        <authorList>
            <person name="Mayilraj S."/>
            <person name="Kaur N."/>
        </authorList>
    </citation>
    <scope>NUCLEOTIDE SEQUENCE [LARGE SCALE GENOMIC DNA]</scope>
    <source>
        <strain evidence="2 4">GY080</strain>
    </source>
</reference>
<proteinExistence type="predicted"/>
<keyword evidence="4" id="KW-1185">Reference proteome</keyword>
<organism evidence="1 3">
    <name type="scientific">Amycolatopsis regifaucium</name>
    <dbReference type="NCBI Taxonomy" id="546365"/>
    <lineage>
        <taxon>Bacteria</taxon>
        <taxon>Bacillati</taxon>
        <taxon>Actinomycetota</taxon>
        <taxon>Actinomycetes</taxon>
        <taxon>Pseudonocardiales</taxon>
        <taxon>Pseudonocardiaceae</taxon>
        <taxon>Amycolatopsis</taxon>
    </lineage>
</organism>
<dbReference type="InterPro" id="IPR036689">
    <property type="entry name" value="ESAT-6-like_sf"/>
</dbReference>
<dbReference type="Gene3D" id="1.10.287.1060">
    <property type="entry name" value="ESAT-6-like"/>
    <property type="match status" value="1"/>
</dbReference>